<reference evidence="4 5" key="1">
    <citation type="submission" date="2019-03" db="EMBL/GenBank/DDBJ databases">
        <authorList>
            <person name="Gaulin E."/>
            <person name="Dumas B."/>
        </authorList>
    </citation>
    <scope>NUCLEOTIDE SEQUENCE [LARGE SCALE GENOMIC DNA]</scope>
    <source>
        <strain evidence="4">CBS 568.67</strain>
    </source>
</reference>
<evidence type="ECO:0000256" key="1">
    <source>
        <dbReference type="SAM" id="Coils"/>
    </source>
</evidence>
<dbReference type="EMBL" id="VJMH01005679">
    <property type="protein sequence ID" value="KAF0693620.1"/>
    <property type="molecule type" value="Genomic_DNA"/>
</dbReference>
<dbReference type="PANTHER" id="PTHR31540">
    <property type="entry name" value="CENTROSOMAL PROTEIN OF 131 KDA"/>
    <property type="match status" value="1"/>
</dbReference>
<dbReference type="GO" id="GO:0035735">
    <property type="term" value="P:intraciliary transport involved in cilium assembly"/>
    <property type="evidence" value="ECO:0007669"/>
    <property type="project" value="InterPro"/>
</dbReference>
<feature type="coiled-coil region" evidence="1">
    <location>
        <begin position="489"/>
        <end position="570"/>
    </location>
</feature>
<dbReference type="GO" id="GO:0005929">
    <property type="term" value="C:cilium"/>
    <property type="evidence" value="ECO:0007669"/>
    <property type="project" value="GOC"/>
</dbReference>
<name>A0A485L388_9STRA</name>
<dbReference type="OrthoDB" id="197735at2759"/>
<feature type="coiled-coil region" evidence="1">
    <location>
        <begin position="315"/>
        <end position="413"/>
    </location>
</feature>
<dbReference type="Proteomes" id="UP000332933">
    <property type="component" value="Unassembled WGS sequence"/>
</dbReference>
<dbReference type="PANTHER" id="PTHR31540:SF1">
    <property type="entry name" value="CENTROSOMAL PROTEIN OF 131 KDA"/>
    <property type="match status" value="1"/>
</dbReference>
<accession>A0A485L388</accession>
<evidence type="ECO:0000313" key="5">
    <source>
        <dbReference type="Proteomes" id="UP000332933"/>
    </source>
</evidence>
<organism evidence="4 5">
    <name type="scientific">Aphanomyces stellatus</name>
    <dbReference type="NCBI Taxonomy" id="120398"/>
    <lineage>
        <taxon>Eukaryota</taxon>
        <taxon>Sar</taxon>
        <taxon>Stramenopiles</taxon>
        <taxon>Oomycota</taxon>
        <taxon>Saprolegniomycetes</taxon>
        <taxon>Saprolegniales</taxon>
        <taxon>Verrucalvaceae</taxon>
        <taxon>Aphanomyces</taxon>
    </lineage>
</organism>
<dbReference type="AlphaFoldDB" id="A0A485L388"/>
<feature type="region of interest" description="Disordered" evidence="2">
    <location>
        <begin position="1"/>
        <end position="31"/>
    </location>
</feature>
<evidence type="ECO:0000256" key="2">
    <source>
        <dbReference type="SAM" id="MobiDB-lite"/>
    </source>
</evidence>
<protein>
    <submittedName>
        <fullName evidence="4">Aste57867_15485 protein</fullName>
    </submittedName>
</protein>
<dbReference type="InterPro" id="IPR030465">
    <property type="entry name" value="CEP131"/>
</dbReference>
<keyword evidence="1" id="KW-0175">Coiled coil</keyword>
<reference evidence="3" key="2">
    <citation type="submission" date="2019-06" db="EMBL/GenBank/DDBJ databases">
        <title>Genomics analysis of Aphanomyces spp. identifies a new class of oomycete effector associated with host adaptation.</title>
        <authorList>
            <person name="Gaulin E."/>
        </authorList>
    </citation>
    <scope>NUCLEOTIDE SEQUENCE</scope>
    <source>
        <strain evidence="3">CBS 578.67</strain>
    </source>
</reference>
<feature type="coiled-coil region" evidence="1">
    <location>
        <begin position="668"/>
        <end position="695"/>
    </location>
</feature>
<sequence length="705" mass="81106">MSRRGHDCSDSAIDDGVLPSFPHAHDNNNDDQIEHYHSMSELVLDDPAETPPPLYSTKEDEYVCSIAQRNTDINNCRPKSTSNAASIYDFLDQVEMKSVQQLELASASPFHGGGGGKYTLPPLLPSTSTRKDQSWVAAAPPSARSSATSLSVARSSSSSSDNNQYYAEIREKIVTLNIELQDKTQTIELLHAARKKDKAKAKEKVCQVEAACNAKLADEQSRLDKEIDKQLTFAQTLVADKAELVRKCELLAVELKKAQERVARDEEAFQRQMKDAKERWSVQEKVRRDQWIVKKTDEIKKSTIKALEPDVQAIMTKCKENLDKARDAAVEEKKKLQIALEKDKDESLRRQRDEYDKKLVEAREKERSKLMYRLDAADAELQQQLNQQRRRLQDEAEKARNDLVLEMRQLKVQHSRDVDEMRVVERQRIEHELTQLHKDKEDVRGMGRRMDAEAAALREKCAADVEASQAKIAAALRLELTKEKTIWEAEMLKRRDEKIEMVIDKLQAETQKKVEAAEKRLAEQFETDKRDVEKKLRAAAEMEHMWMEKNRELFEKCAKMEEARDAATAAALDKTQAMRAVEDKLVRCTYLLQEERERHDKERVEGTKHVDVLRHEYDAERDALKNAVGSLQSKLEMMEQKHAAQVHEIRSNHDDVLDKLHTRVRATIAKKDEMIEALREELHIAQVRIAKCEAIINEQRAQLFT</sequence>
<evidence type="ECO:0000313" key="3">
    <source>
        <dbReference type="EMBL" id="KAF0693620.1"/>
    </source>
</evidence>
<dbReference type="EMBL" id="CAADRA010005700">
    <property type="protein sequence ID" value="VFT92287.1"/>
    <property type="molecule type" value="Genomic_DNA"/>
</dbReference>
<keyword evidence="5" id="KW-1185">Reference proteome</keyword>
<feature type="coiled-coil region" evidence="1">
    <location>
        <begin position="241"/>
        <end position="279"/>
    </location>
</feature>
<evidence type="ECO:0000313" key="4">
    <source>
        <dbReference type="EMBL" id="VFT92287.1"/>
    </source>
</evidence>
<gene>
    <name evidence="4" type="primary">Aste57867_15485</name>
    <name evidence="3" type="ORF">As57867_015429</name>
    <name evidence="4" type="ORF">ASTE57867_15485</name>
</gene>
<proteinExistence type="predicted"/>